<evidence type="ECO:0000313" key="2">
    <source>
        <dbReference type="EMBL" id="RKR73405.1"/>
    </source>
</evidence>
<dbReference type="InterPro" id="IPR003812">
    <property type="entry name" value="Fido"/>
</dbReference>
<dbReference type="InterPro" id="IPR036597">
    <property type="entry name" value="Fido-like_dom_sf"/>
</dbReference>
<dbReference type="SUPFAM" id="SSF140931">
    <property type="entry name" value="Fic-like"/>
    <property type="match status" value="1"/>
</dbReference>
<evidence type="ECO:0000313" key="3">
    <source>
        <dbReference type="Proteomes" id="UP000280008"/>
    </source>
</evidence>
<accession>A0A495IE51</accession>
<dbReference type="OrthoDB" id="9807853at2"/>
<sequence length="270" mass="29524">MSESTVDWDALLARFPSAPADVIAVPEPSWDLDGIDIERATQRTVPEVVARFRDRQTGAVFNDAWLEGISYTEPEIVEVMGGTHVPGHTEGEEFQVRDMQRAVGFLIDRVQTGEIEPGQQISDDLHLFISAHLGLKSTAFRGDQRAQYEGPLVALGRGERFRALDARLTHGVFDAGLRRILAIEHPVLRGATWAAFAAYEQFYLDGNKRTGRYVMNAVLLSHGFDAILVPAALKADYEDVVVAALRSGDLTDHVAFLVGLYPGAAGVGPI</sequence>
<protein>
    <recommendedName>
        <fullName evidence="1">Fido domain-containing protein</fullName>
    </recommendedName>
</protein>
<organism evidence="2 3">
    <name type="scientific">Frondihabitans australicus</name>
    <dbReference type="NCBI Taxonomy" id="386892"/>
    <lineage>
        <taxon>Bacteria</taxon>
        <taxon>Bacillati</taxon>
        <taxon>Actinomycetota</taxon>
        <taxon>Actinomycetes</taxon>
        <taxon>Micrococcales</taxon>
        <taxon>Microbacteriaceae</taxon>
        <taxon>Frondihabitans</taxon>
    </lineage>
</organism>
<feature type="domain" description="Fido" evidence="1">
    <location>
        <begin position="117"/>
        <end position="259"/>
    </location>
</feature>
<name>A0A495IE51_9MICO</name>
<dbReference type="RefSeq" id="WP_121368273.1">
    <property type="nucleotide sequence ID" value="NZ_RBKS01000001.1"/>
</dbReference>
<evidence type="ECO:0000259" key="1">
    <source>
        <dbReference type="PROSITE" id="PS51459"/>
    </source>
</evidence>
<comment type="caution">
    <text evidence="2">The sequence shown here is derived from an EMBL/GenBank/DDBJ whole genome shotgun (WGS) entry which is preliminary data.</text>
</comment>
<gene>
    <name evidence="2" type="ORF">C8E83_0497</name>
</gene>
<keyword evidence="3" id="KW-1185">Reference proteome</keyword>
<proteinExistence type="predicted"/>
<reference evidence="2 3" key="1">
    <citation type="submission" date="2018-10" db="EMBL/GenBank/DDBJ databases">
        <title>Sequencing the genomes of 1000 actinobacteria strains.</title>
        <authorList>
            <person name="Klenk H.-P."/>
        </authorList>
    </citation>
    <scope>NUCLEOTIDE SEQUENCE [LARGE SCALE GENOMIC DNA]</scope>
    <source>
        <strain evidence="2 3">DSM 17894</strain>
    </source>
</reference>
<dbReference type="Proteomes" id="UP000280008">
    <property type="component" value="Unassembled WGS sequence"/>
</dbReference>
<dbReference type="Gene3D" id="1.10.3290.10">
    <property type="entry name" value="Fido-like domain"/>
    <property type="match status" value="1"/>
</dbReference>
<dbReference type="PROSITE" id="PS51459">
    <property type="entry name" value="FIDO"/>
    <property type="match status" value="1"/>
</dbReference>
<dbReference type="EMBL" id="RBKS01000001">
    <property type="protein sequence ID" value="RKR73405.1"/>
    <property type="molecule type" value="Genomic_DNA"/>
</dbReference>
<dbReference type="AlphaFoldDB" id="A0A495IE51"/>